<dbReference type="InterPro" id="IPR007337">
    <property type="entry name" value="RelB/DinJ"/>
</dbReference>
<dbReference type="InterPro" id="IPR013321">
    <property type="entry name" value="Arc_rbn_hlx_hlx"/>
</dbReference>
<dbReference type="GO" id="GO:0000987">
    <property type="term" value="F:cis-regulatory region sequence-specific DNA binding"/>
    <property type="evidence" value="ECO:0007669"/>
    <property type="project" value="InterPro"/>
</dbReference>
<evidence type="ECO:0000313" key="7">
    <source>
        <dbReference type="Proteomes" id="UP000318394"/>
    </source>
</evidence>
<keyword evidence="7" id="KW-1185">Reference proteome</keyword>
<organism evidence="4 6">
    <name type="scientific">Mannheimia haemolytica</name>
    <name type="common">Pasteurella haemolytica</name>
    <dbReference type="NCBI Taxonomy" id="75985"/>
    <lineage>
        <taxon>Bacteria</taxon>
        <taxon>Pseudomonadati</taxon>
        <taxon>Pseudomonadota</taxon>
        <taxon>Gammaproteobacteria</taxon>
        <taxon>Pasteurellales</taxon>
        <taxon>Pasteurellaceae</taxon>
        <taxon>Mannheimia</taxon>
    </lineage>
</organism>
<dbReference type="KEGG" id="mhaq:WC39_04475"/>
<protein>
    <submittedName>
        <fullName evidence="4">Type II toxin-antitoxin system RelB/DinJ family antitoxin</fullName>
    </submittedName>
</protein>
<evidence type="ECO:0000313" key="4">
    <source>
        <dbReference type="EMBL" id="TRB71811.1"/>
    </source>
</evidence>
<dbReference type="Proteomes" id="UP000315164">
    <property type="component" value="Unassembled WGS sequence"/>
</dbReference>
<evidence type="ECO:0000256" key="2">
    <source>
        <dbReference type="ARBA" id="ARBA00022649"/>
    </source>
</evidence>
<gene>
    <name evidence="5" type="ORF">FEA53_12020</name>
    <name evidence="4" type="ORF">FEA53_13015</name>
    <name evidence="3" type="ORF">FEB89_12795</name>
</gene>
<dbReference type="NCBIfam" id="TIGR02384">
    <property type="entry name" value="RelB_DinJ"/>
    <property type="match status" value="1"/>
</dbReference>
<keyword evidence="2" id="KW-1277">Toxin-antitoxin system</keyword>
<dbReference type="EMBL" id="VAJB01000047">
    <property type="protein sequence ID" value="TRB71811.1"/>
    <property type="molecule type" value="Genomic_DNA"/>
</dbReference>
<name>A0A547E920_MANHA</name>
<dbReference type="GO" id="GO:0006351">
    <property type="term" value="P:DNA-templated transcription"/>
    <property type="evidence" value="ECO:0007669"/>
    <property type="project" value="TreeGrafter"/>
</dbReference>
<dbReference type="Pfam" id="PF04221">
    <property type="entry name" value="RelB"/>
    <property type="match status" value="1"/>
</dbReference>
<dbReference type="InterPro" id="IPR026262">
    <property type="entry name" value="DinJ"/>
</dbReference>
<sequence length="88" mass="9913">MATINDAFSFRTNTEIKNTAFDVIKNYGMTPSQVFNMFLTEIAKTKTIPLSLNYQPNLETKLAMQEAKSGKNEVYASLEAFHKAMLAE</sequence>
<evidence type="ECO:0000313" key="5">
    <source>
        <dbReference type="EMBL" id="TRB72437.1"/>
    </source>
</evidence>
<dbReference type="RefSeq" id="WP_006247803.1">
    <property type="nucleotide sequence ID" value="NZ_CP011098.1"/>
</dbReference>
<dbReference type="PIRSF" id="PIRSF003108">
    <property type="entry name" value="DinJ"/>
    <property type="match status" value="1"/>
</dbReference>
<evidence type="ECO:0000256" key="1">
    <source>
        <dbReference type="ARBA" id="ARBA00010562"/>
    </source>
</evidence>
<reference evidence="6 7" key="1">
    <citation type="journal article" date="2019" name="Vet. Microbiol.">
        <title>Genetic characterization of susceptible and multi-drug resistant Mannheimia haemolytica isolated from high-risk stocker calves prior to and after antimicrobial metaphylaxis.</title>
        <authorList>
            <person name="Snyder E.R."/>
            <person name="Alvarez-Narvaez S."/>
            <person name="Credille B.C."/>
        </authorList>
    </citation>
    <scope>NUCLEOTIDE SEQUENCE [LARGE SCALE GENOMIC DNA]</scope>
    <source>
        <strain evidence="4 6">UGA-R5-128-1</strain>
        <strain evidence="3 7">UGA-R7-163-1</strain>
    </source>
</reference>
<dbReference type="GO" id="GO:0006355">
    <property type="term" value="P:regulation of DNA-templated transcription"/>
    <property type="evidence" value="ECO:0007669"/>
    <property type="project" value="InterPro"/>
</dbReference>
<evidence type="ECO:0000313" key="3">
    <source>
        <dbReference type="EMBL" id="TRB34631.1"/>
    </source>
</evidence>
<dbReference type="GeneID" id="67368508"/>
<dbReference type="OrthoDB" id="8613542at2"/>
<dbReference type="Proteomes" id="UP000318394">
    <property type="component" value="Unassembled WGS sequence"/>
</dbReference>
<dbReference type="EMBL" id="VAJB01000036">
    <property type="protein sequence ID" value="TRB72437.1"/>
    <property type="molecule type" value="Genomic_DNA"/>
</dbReference>
<dbReference type="EMBL" id="VAJI01000046">
    <property type="protein sequence ID" value="TRB34631.1"/>
    <property type="molecule type" value="Genomic_DNA"/>
</dbReference>
<dbReference type="KEGG" id="mhay:VK67_04475"/>
<dbReference type="PANTHER" id="PTHR38781">
    <property type="entry name" value="ANTITOXIN DINJ-RELATED"/>
    <property type="match status" value="1"/>
</dbReference>
<accession>A0A547E920</accession>
<dbReference type="Gene3D" id="1.10.1220.10">
    <property type="entry name" value="Met repressor-like"/>
    <property type="match status" value="1"/>
</dbReference>
<dbReference type="GO" id="GO:0044010">
    <property type="term" value="P:single-species biofilm formation"/>
    <property type="evidence" value="ECO:0007669"/>
    <property type="project" value="InterPro"/>
</dbReference>
<dbReference type="GO" id="GO:0015643">
    <property type="term" value="F:toxic substance binding"/>
    <property type="evidence" value="ECO:0007669"/>
    <property type="project" value="InterPro"/>
</dbReference>
<dbReference type="AlphaFoldDB" id="A0A547E920"/>
<dbReference type="PANTHER" id="PTHR38781:SF1">
    <property type="entry name" value="ANTITOXIN DINJ-RELATED"/>
    <property type="match status" value="1"/>
</dbReference>
<proteinExistence type="inferred from homology"/>
<evidence type="ECO:0000313" key="6">
    <source>
        <dbReference type="Proteomes" id="UP000315164"/>
    </source>
</evidence>
<comment type="similarity">
    <text evidence="1">Belongs to the RelB/DinJ antitoxin family.</text>
</comment>
<comment type="caution">
    <text evidence="4">The sequence shown here is derived from an EMBL/GenBank/DDBJ whole genome shotgun (WGS) entry which is preliminary data.</text>
</comment>